<dbReference type="GO" id="GO:0005524">
    <property type="term" value="F:ATP binding"/>
    <property type="evidence" value="ECO:0007669"/>
    <property type="project" value="InterPro"/>
</dbReference>
<dbReference type="AlphaFoldDB" id="A0A5J4TJX0"/>
<protein>
    <recommendedName>
        <fullName evidence="1">Protein kinase domain-containing protein</fullName>
    </recommendedName>
</protein>
<feature type="domain" description="Protein kinase" evidence="1">
    <location>
        <begin position="1"/>
        <end position="93"/>
    </location>
</feature>
<evidence type="ECO:0000313" key="2">
    <source>
        <dbReference type="EMBL" id="KAA6358100.1"/>
    </source>
</evidence>
<dbReference type="GO" id="GO:0044773">
    <property type="term" value="P:mitotic DNA damage checkpoint signaling"/>
    <property type="evidence" value="ECO:0007669"/>
    <property type="project" value="TreeGrafter"/>
</dbReference>
<evidence type="ECO:0000259" key="1">
    <source>
        <dbReference type="PROSITE" id="PS50011"/>
    </source>
</evidence>
<dbReference type="PANTHER" id="PTHR44167">
    <property type="entry name" value="OVARIAN-SPECIFIC SERINE/THREONINE-PROTEIN KINASE LOK-RELATED"/>
    <property type="match status" value="1"/>
</dbReference>
<dbReference type="GO" id="GO:0005634">
    <property type="term" value="C:nucleus"/>
    <property type="evidence" value="ECO:0007669"/>
    <property type="project" value="TreeGrafter"/>
</dbReference>
<dbReference type="Gene3D" id="1.10.510.10">
    <property type="entry name" value="Transferase(Phosphotransferase) domain 1"/>
    <property type="match status" value="1"/>
</dbReference>
<dbReference type="GO" id="GO:0004674">
    <property type="term" value="F:protein serine/threonine kinase activity"/>
    <property type="evidence" value="ECO:0007669"/>
    <property type="project" value="TreeGrafter"/>
</dbReference>
<dbReference type="PANTHER" id="PTHR44167:SF24">
    <property type="entry name" value="SERINE_THREONINE-PROTEIN KINASE CHK2"/>
    <property type="match status" value="1"/>
</dbReference>
<sequence>MAPEFKLSDTKQVKADAKVDIWSSGIIFYQLVTHNFPFNEKVPNAIMMFHFRETLDRPAQFKDDVMWDLITKMLSFDRKKRLTAKEALNHEFFTGVQASIDITPEMRSLAQSSVQDQRNGDRSITPYEANESFVFPIREAQKIYPFDPEAEHNQILQQINPNLSFKQISNK</sequence>
<dbReference type="PROSITE" id="PS50011">
    <property type="entry name" value="PROTEIN_KINASE_DOM"/>
    <property type="match status" value="1"/>
</dbReference>
<dbReference type="SUPFAM" id="SSF56112">
    <property type="entry name" value="Protein kinase-like (PK-like)"/>
    <property type="match status" value="1"/>
</dbReference>
<dbReference type="Pfam" id="PF00069">
    <property type="entry name" value="Pkinase"/>
    <property type="match status" value="1"/>
</dbReference>
<comment type="caution">
    <text evidence="2">The sequence shown here is derived from an EMBL/GenBank/DDBJ whole genome shotgun (WGS) entry which is preliminary data.</text>
</comment>
<dbReference type="Proteomes" id="UP000324800">
    <property type="component" value="Unassembled WGS sequence"/>
</dbReference>
<gene>
    <name evidence="2" type="ORF">EZS28_046373</name>
</gene>
<name>A0A5J4TJX0_9EUKA</name>
<dbReference type="InterPro" id="IPR011009">
    <property type="entry name" value="Kinase-like_dom_sf"/>
</dbReference>
<reference evidence="2 3" key="1">
    <citation type="submission" date="2019-03" db="EMBL/GenBank/DDBJ databases">
        <title>Single cell metagenomics reveals metabolic interactions within the superorganism composed of flagellate Streblomastix strix and complex community of Bacteroidetes bacteria on its surface.</title>
        <authorList>
            <person name="Treitli S.C."/>
            <person name="Kolisko M."/>
            <person name="Husnik F."/>
            <person name="Keeling P."/>
            <person name="Hampl V."/>
        </authorList>
    </citation>
    <scope>NUCLEOTIDE SEQUENCE [LARGE SCALE GENOMIC DNA]</scope>
    <source>
        <strain evidence="2">ST1C</strain>
    </source>
</reference>
<dbReference type="EMBL" id="SNRW01030372">
    <property type="protein sequence ID" value="KAA6358100.1"/>
    <property type="molecule type" value="Genomic_DNA"/>
</dbReference>
<evidence type="ECO:0000313" key="3">
    <source>
        <dbReference type="Proteomes" id="UP000324800"/>
    </source>
</evidence>
<organism evidence="2 3">
    <name type="scientific">Streblomastix strix</name>
    <dbReference type="NCBI Taxonomy" id="222440"/>
    <lineage>
        <taxon>Eukaryota</taxon>
        <taxon>Metamonada</taxon>
        <taxon>Preaxostyla</taxon>
        <taxon>Oxymonadida</taxon>
        <taxon>Streblomastigidae</taxon>
        <taxon>Streblomastix</taxon>
    </lineage>
</organism>
<accession>A0A5J4TJX0</accession>
<proteinExistence type="predicted"/>
<dbReference type="InterPro" id="IPR000719">
    <property type="entry name" value="Prot_kinase_dom"/>
</dbReference>